<feature type="region of interest" description="Disordered" evidence="1">
    <location>
        <begin position="91"/>
        <end position="204"/>
    </location>
</feature>
<evidence type="ECO:0000313" key="3">
    <source>
        <dbReference type="EMBL" id="TGK00646.1"/>
    </source>
</evidence>
<keyword evidence="2" id="KW-0472">Membrane</keyword>
<gene>
    <name evidence="3" type="ORF">EHO59_11895</name>
</gene>
<dbReference type="EMBL" id="RQEP01000018">
    <property type="protein sequence ID" value="TGK00646.1"/>
    <property type="molecule type" value="Genomic_DNA"/>
</dbReference>
<keyword evidence="2" id="KW-1133">Transmembrane helix</keyword>
<feature type="compositionally biased region" description="Basic and acidic residues" evidence="1">
    <location>
        <begin position="147"/>
        <end position="157"/>
    </location>
</feature>
<feature type="compositionally biased region" description="Low complexity" evidence="1">
    <location>
        <begin position="91"/>
        <end position="103"/>
    </location>
</feature>
<evidence type="ECO:0000313" key="4">
    <source>
        <dbReference type="Proteomes" id="UP000297453"/>
    </source>
</evidence>
<accession>A0A4R9FPG7</accession>
<dbReference type="NCBIfam" id="NF047776">
    <property type="entry name" value="LIC11485_Nterm"/>
    <property type="match status" value="1"/>
</dbReference>
<feature type="compositionally biased region" description="Basic and acidic residues" evidence="1">
    <location>
        <begin position="122"/>
        <end position="140"/>
    </location>
</feature>
<reference evidence="3" key="1">
    <citation type="journal article" date="2019" name="PLoS Negl. Trop. Dis.">
        <title>Revisiting the worldwide diversity of Leptospira species in the environment.</title>
        <authorList>
            <person name="Vincent A.T."/>
            <person name="Schiettekatte O."/>
            <person name="Bourhy P."/>
            <person name="Veyrier F.J."/>
            <person name="Picardeau M."/>
        </authorList>
    </citation>
    <scope>NUCLEOTIDE SEQUENCE [LARGE SCALE GENOMIC DNA]</scope>
    <source>
        <strain evidence="3">SSS9</strain>
    </source>
</reference>
<dbReference type="AlphaFoldDB" id="A0A4R9FPG7"/>
<feature type="compositionally biased region" description="Polar residues" evidence="1">
    <location>
        <begin position="171"/>
        <end position="182"/>
    </location>
</feature>
<evidence type="ECO:0000256" key="1">
    <source>
        <dbReference type="SAM" id="MobiDB-lite"/>
    </source>
</evidence>
<evidence type="ECO:0000256" key="2">
    <source>
        <dbReference type="SAM" id="Phobius"/>
    </source>
</evidence>
<sequence length="204" mass="22994">MAFNPFSILTQVRESIDGILGNLPPKTVKMIGRAALALAVLIGAVLAWFSFQRGLALAGEEDQAKELDRKALFLEDIEREYNRKRKEIRWSDPSYSDAGSSSLDLERYSLDKPKEGPNSPKPELEETDTIRNSRRKEGDSKVFFPTENERPPREDLGRPGASDADSPRLEPSTQRQPSSEPKAQTDDSRLSRPPRKEQRPKMGE</sequence>
<name>A0A4R9FPG7_9LEPT</name>
<feature type="compositionally biased region" description="Basic and acidic residues" evidence="1">
    <location>
        <begin position="183"/>
        <end position="204"/>
    </location>
</feature>
<dbReference type="RefSeq" id="WP_135588268.1">
    <property type="nucleotide sequence ID" value="NZ_RQEP01000018.1"/>
</dbReference>
<dbReference type="OrthoDB" id="326620at2"/>
<proteinExistence type="predicted"/>
<keyword evidence="4" id="KW-1185">Reference proteome</keyword>
<dbReference type="Proteomes" id="UP000297453">
    <property type="component" value="Unassembled WGS sequence"/>
</dbReference>
<feature type="transmembrane region" description="Helical" evidence="2">
    <location>
        <begin position="30"/>
        <end position="51"/>
    </location>
</feature>
<feature type="compositionally biased region" description="Basic and acidic residues" evidence="1">
    <location>
        <begin position="104"/>
        <end position="115"/>
    </location>
</feature>
<organism evidence="3 4">
    <name type="scientific">Leptospira semungkisensis</name>
    <dbReference type="NCBI Taxonomy" id="2484985"/>
    <lineage>
        <taxon>Bacteria</taxon>
        <taxon>Pseudomonadati</taxon>
        <taxon>Spirochaetota</taxon>
        <taxon>Spirochaetia</taxon>
        <taxon>Leptospirales</taxon>
        <taxon>Leptospiraceae</taxon>
        <taxon>Leptospira</taxon>
    </lineage>
</organism>
<keyword evidence="2" id="KW-0812">Transmembrane</keyword>
<comment type="caution">
    <text evidence="3">The sequence shown here is derived from an EMBL/GenBank/DDBJ whole genome shotgun (WGS) entry which is preliminary data.</text>
</comment>
<protein>
    <submittedName>
        <fullName evidence="3">Uncharacterized protein</fullName>
    </submittedName>
</protein>